<evidence type="ECO:0000313" key="3">
    <source>
        <dbReference type="Proteomes" id="UP000218288"/>
    </source>
</evidence>
<feature type="compositionally biased region" description="Polar residues" evidence="1">
    <location>
        <begin position="10"/>
        <end position="20"/>
    </location>
</feature>
<protein>
    <submittedName>
        <fullName evidence="2">Uncharacterized protein</fullName>
    </submittedName>
</protein>
<dbReference type="AlphaFoldDB" id="A0A160PFS8"/>
<sequence>MDAQAEESSWENAVTGQSERPQSEAEPKPKEDSPSPPQPPAGNPPVPQPDAIPDEDLDQVEEQPS</sequence>
<organism evidence="2 3">
    <name type="scientific">Methylorubrum populi</name>
    <dbReference type="NCBI Taxonomy" id="223967"/>
    <lineage>
        <taxon>Bacteria</taxon>
        <taxon>Pseudomonadati</taxon>
        <taxon>Pseudomonadota</taxon>
        <taxon>Alphaproteobacteria</taxon>
        <taxon>Hyphomicrobiales</taxon>
        <taxon>Methylobacteriaceae</taxon>
        <taxon>Methylorubrum</taxon>
    </lineage>
</organism>
<accession>A0A160PFS8</accession>
<reference evidence="2 3" key="1">
    <citation type="journal article" date="2016" name="Genome Announc.">
        <title>Complete Genome Sequence of Methylobacterium populi P-1M, Isolated from Pink-Pigmented Household Biofilm.</title>
        <authorList>
            <person name="Morohoshi T."/>
            <person name="Ikeda T."/>
        </authorList>
    </citation>
    <scope>NUCLEOTIDE SEQUENCE [LARGE SCALE GENOMIC DNA]</scope>
    <source>
        <strain evidence="2 3">P-1M</strain>
    </source>
</reference>
<feature type="compositionally biased region" description="Acidic residues" evidence="1">
    <location>
        <begin position="52"/>
        <end position="65"/>
    </location>
</feature>
<dbReference type="Proteomes" id="UP000218288">
    <property type="component" value="Chromosome"/>
</dbReference>
<name>A0A160PFS8_9HYPH</name>
<dbReference type="EMBL" id="AP014809">
    <property type="protein sequence ID" value="BAU91544.1"/>
    <property type="molecule type" value="Genomic_DNA"/>
</dbReference>
<gene>
    <name evidence="2" type="ORF">MPPM_2939</name>
</gene>
<evidence type="ECO:0000313" key="2">
    <source>
        <dbReference type="EMBL" id="BAU91544.1"/>
    </source>
</evidence>
<feature type="compositionally biased region" description="Basic and acidic residues" evidence="1">
    <location>
        <begin position="21"/>
        <end position="33"/>
    </location>
</feature>
<feature type="compositionally biased region" description="Pro residues" evidence="1">
    <location>
        <begin position="34"/>
        <end position="50"/>
    </location>
</feature>
<evidence type="ECO:0000256" key="1">
    <source>
        <dbReference type="SAM" id="MobiDB-lite"/>
    </source>
</evidence>
<proteinExistence type="predicted"/>
<feature type="region of interest" description="Disordered" evidence="1">
    <location>
        <begin position="1"/>
        <end position="65"/>
    </location>
</feature>